<keyword evidence="6" id="KW-1185">Reference proteome</keyword>
<evidence type="ECO:0000313" key="5">
    <source>
        <dbReference type="EMBL" id="KAF7992276.1"/>
    </source>
</evidence>
<dbReference type="SUPFAM" id="SSF52799">
    <property type="entry name" value="(Phosphotyrosine protein) phosphatases II"/>
    <property type="match status" value="1"/>
</dbReference>
<dbReference type="Gene3D" id="3.90.190.10">
    <property type="entry name" value="Protein tyrosine phosphatase superfamily"/>
    <property type="match status" value="1"/>
</dbReference>
<organism evidence="5 6">
    <name type="scientific">Aphidius gifuensis</name>
    <name type="common">Parasitoid wasp</name>
    <dbReference type="NCBI Taxonomy" id="684658"/>
    <lineage>
        <taxon>Eukaryota</taxon>
        <taxon>Metazoa</taxon>
        <taxon>Ecdysozoa</taxon>
        <taxon>Arthropoda</taxon>
        <taxon>Hexapoda</taxon>
        <taxon>Insecta</taxon>
        <taxon>Pterygota</taxon>
        <taxon>Neoptera</taxon>
        <taxon>Endopterygota</taxon>
        <taxon>Hymenoptera</taxon>
        <taxon>Apocrita</taxon>
        <taxon>Ichneumonoidea</taxon>
        <taxon>Braconidae</taxon>
        <taxon>Aphidiinae</taxon>
        <taxon>Aphidius</taxon>
    </lineage>
</organism>
<reference evidence="5 6" key="1">
    <citation type="submission" date="2020-08" db="EMBL/GenBank/DDBJ databases">
        <title>Aphidius gifuensis genome sequencing and assembly.</title>
        <authorList>
            <person name="Du Z."/>
        </authorList>
    </citation>
    <scope>NUCLEOTIDE SEQUENCE [LARGE SCALE GENOMIC DNA]</scope>
    <source>
        <strain evidence="5">YNYX2018</strain>
        <tissue evidence="5">Adults</tissue>
    </source>
</reference>
<feature type="domain" description="Tyrosine specific protein phosphatases" evidence="4">
    <location>
        <begin position="103"/>
        <end position="161"/>
    </location>
</feature>
<dbReference type="InterPro" id="IPR029021">
    <property type="entry name" value="Prot-tyrosine_phosphatase-like"/>
</dbReference>
<evidence type="ECO:0000259" key="3">
    <source>
        <dbReference type="PROSITE" id="PS50054"/>
    </source>
</evidence>
<dbReference type="GO" id="GO:1990444">
    <property type="term" value="F:F-box domain binding"/>
    <property type="evidence" value="ECO:0007669"/>
    <property type="project" value="TreeGrafter"/>
</dbReference>
<dbReference type="GO" id="GO:0005737">
    <property type="term" value="C:cytoplasm"/>
    <property type="evidence" value="ECO:0007669"/>
    <property type="project" value="TreeGrafter"/>
</dbReference>
<feature type="region of interest" description="Disordered" evidence="2">
    <location>
        <begin position="188"/>
        <end position="212"/>
    </location>
</feature>
<dbReference type="OrthoDB" id="426001at2759"/>
<comment type="caution">
    <text evidence="5">The sequence shown here is derived from an EMBL/GenBank/DDBJ whole genome shotgun (WGS) entry which is preliminary data.</text>
</comment>
<protein>
    <recommendedName>
        <fullName evidence="7">Serine/threonine/tyrosine-interacting protein</fullName>
    </recommendedName>
</protein>
<gene>
    <name evidence="5" type="ORF">HCN44_001601</name>
</gene>
<dbReference type="InterPro" id="IPR000387">
    <property type="entry name" value="Tyr_Pase_dom"/>
</dbReference>
<evidence type="ECO:0000256" key="1">
    <source>
        <dbReference type="ARBA" id="ARBA00009649"/>
    </source>
</evidence>
<dbReference type="InterPro" id="IPR052449">
    <property type="entry name" value="STYX-Interacting_Phosphatase"/>
</dbReference>
<dbReference type="PANTHER" id="PTHR46588">
    <property type="entry name" value="SERINE/THREONINE/TYROSINE-INTERACTING PROTEIN"/>
    <property type="match status" value="1"/>
</dbReference>
<comment type="similarity">
    <text evidence="1">Belongs to the protein-tyrosine phosphatase family. Non-receptor class subfamily.</text>
</comment>
<evidence type="ECO:0008006" key="7">
    <source>
        <dbReference type="Google" id="ProtNLM"/>
    </source>
</evidence>
<dbReference type="GO" id="GO:0005654">
    <property type="term" value="C:nucleoplasm"/>
    <property type="evidence" value="ECO:0007669"/>
    <property type="project" value="TreeGrafter"/>
</dbReference>
<dbReference type="GO" id="GO:0062026">
    <property type="term" value="P:negative regulation of SCF-dependent proteasomal ubiquitin-dependent catabolic process"/>
    <property type="evidence" value="ECO:0007669"/>
    <property type="project" value="TreeGrafter"/>
</dbReference>
<evidence type="ECO:0000313" key="6">
    <source>
        <dbReference type="Proteomes" id="UP000639338"/>
    </source>
</evidence>
<dbReference type="InterPro" id="IPR020422">
    <property type="entry name" value="TYR_PHOSPHATASE_DUAL_dom"/>
</dbReference>
<evidence type="ECO:0000256" key="2">
    <source>
        <dbReference type="SAM" id="MobiDB-lite"/>
    </source>
</evidence>
<evidence type="ECO:0000259" key="4">
    <source>
        <dbReference type="PROSITE" id="PS50056"/>
    </source>
</evidence>
<dbReference type="AlphaFoldDB" id="A0A834XT06"/>
<proteinExistence type="inferred from homology"/>
<dbReference type="GO" id="GO:0070372">
    <property type="term" value="P:regulation of ERK1 and ERK2 cascade"/>
    <property type="evidence" value="ECO:0007669"/>
    <property type="project" value="TreeGrafter"/>
</dbReference>
<dbReference type="EMBL" id="JACMRX010000003">
    <property type="protein sequence ID" value="KAF7992276.1"/>
    <property type="molecule type" value="Genomic_DNA"/>
</dbReference>
<dbReference type="InterPro" id="IPR000340">
    <property type="entry name" value="Dual-sp_phosphatase_cat-dom"/>
</dbReference>
<dbReference type="PANTHER" id="PTHR46588:SF1">
    <property type="entry name" value="SERINE_THREONINE_TYROSINE-INTERACTING PROTEIN"/>
    <property type="match status" value="1"/>
</dbReference>
<dbReference type="Proteomes" id="UP000639338">
    <property type="component" value="Unassembled WGS sequence"/>
</dbReference>
<dbReference type="CDD" id="cd14522">
    <property type="entry name" value="DSP_STYX"/>
    <property type="match status" value="1"/>
</dbReference>
<sequence length="212" mass="24359">MLNNNEFEDPASVPNMYPSLPQILEPDWEYSMRRSMQEIIPGLYLGPYNAASKTNLKELLDIGVTHIVCVRGQIEAHFIRPNFPDKFKYLVLNITDTTGENIIQHFGVVKTFVDEALNNKGRVLVHGNAGISRCTTLVVAYLMETYGLDHTQAFGLVRKRRFCVSPSDRFMSQLKEFEPIYRARKSREISNSNSNNSKKRSLQDMDLEYTME</sequence>
<name>A0A834XT06_APHGI</name>
<dbReference type="PROSITE" id="PS50056">
    <property type="entry name" value="TYR_PHOSPHATASE_2"/>
    <property type="match status" value="1"/>
</dbReference>
<feature type="domain" description="Tyrosine-protein phosphatase" evidence="3">
    <location>
        <begin position="35"/>
        <end position="183"/>
    </location>
</feature>
<dbReference type="FunFam" id="3.90.190.10:FF:000036">
    <property type="entry name" value="Serine/threonine/tyrosine-interacting protein a"/>
    <property type="match status" value="1"/>
</dbReference>
<dbReference type="PROSITE" id="PS50054">
    <property type="entry name" value="TYR_PHOSPHATASE_DUAL"/>
    <property type="match status" value="1"/>
</dbReference>
<accession>A0A834XT06</accession>
<dbReference type="Pfam" id="PF00782">
    <property type="entry name" value="DSPc"/>
    <property type="match status" value="1"/>
</dbReference>
<dbReference type="SMART" id="SM00195">
    <property type="entry name" value="DSPc"/>
    <property type="match status" value="1"/>
</dbReference>